<dbReference type="AlphaFoldDB" id="A0A9X1B9X3"/>
<reference evidence="1 2" key="1">
    <citation type="journal article" date="2020" name="Microorganisms">
        <title>Osmotic Adaptation and Compatible Solute Biosynthesis of Phototrophic Bacteria as Revealed from Genome Analyses.</title>
        <authorList>
            <person name="Imhoff J.F."/>
            <person name="Rahn T."/>
            <person name="Kunzel S."/>
            <person name="Keller A."/>
            <person name="Neulinger S.C."/>
        </authorList>
    </citation>
    <scope>NUCLEOTIDE SEQUENCE [LARGE SCALE GENOMIC DNA]</scope>
    <source>
        <strain evidence="1 2">DSM 21303</strain>
    </source>
</reference>
<dbReference type="EMBL" id="NRSD01000012">
    <property type="protein sequence ID" value="MBK1645471.1"/>
    <property type="molecule type" value="Genomic_DNA"/>
</dbReference>
<dbReference type="Proteomes" id="UP001138802">
    <property type="component" value="Unassembled WGS sequence"/>
</dbReference>
<accession>A0A9X1B9X3</accession>
<sequence>MHLYQRRPKPHSFAPSPNADFALGKCYLARQSDLTFGRHRHVPVEWRPVVSWAVLGDITYVLPATNQPDALFFHLDHQRCLFKNVHHEAQDSYLCARVEAIPSAALIEIGILDHSTRIEIAQWARQLGSAQ</sequence>
<gene>
    <name evidence="1" type="ORF">CKO25_12620</name>
</gene>
<name>A0A9X1B9X3_9GAMM</name>
<comment type="caution">
    <text evidence="1">The sequence shown here is derived from an EMBL/GenBank/DDBJ whole genome shotgun (WGS) entry which is preliminary data.</text>
</comment>
<evidence type="ECO:0000313" key="2">
    <source>
        <dbReference type="Proteomes" id="UP001138802"/>
    </source>
</evidence>
<proteinExistence type="predicted"/>
<keyword evidence="2" id="KW-1185">Reference proteome</keyword>
<protein>
    <submittedName>
        <fullName evidence="1">Uncharacterized protein</fullName>
    </submittedName>
</protein>
<organism evidence="1 2">
    <name type="scientific">Thiocapsa imhoffii</name>
    <dbReference type="NCBI Taxonomy" id="382777"/>
    <lineage>
        <taxon>Bacteria</taxon>
        <taxon>Pseudomonadati</taxon>
        <taxon>Pseudomonadota</taxon>
        <taxon>Gammaproteobacteria</taxon>
        <taxon>Chromatiales</taxon>
        <taxon>Chromatiaceae</taxon>
        <taxon>Thiocapsa</taxon>
    </lineage>
</organism>
<evidence type="ECO:0000313" key="1">
    <source>
        <dbReference type="EMBL" id="MBK1645471.1"/>
    </source>
</evidence>